<accession>H7EP76</accession>
<dbReference type="EMBL" id="AGRW01000054">
    <property type="protein sequence ID" value="EIC00709.1"/>
    <property type="molecule type" value="Genomic_DNA"/>
</dbReference>
<dbReference type="Proteomes" id="UP000003571">
    <property type="component" value="Unassembled WGS sequence"/>
</dbReference>
<proteinExistence type="predicted"/>
<name>H7EP76_9SPIR</name>
<gene>
    <name evidence="1" type="ORF">TresaDRAFT_0182</name>
</gene>
<keyword evidence="2" id="KW-1185">Reference proteome</keyword>
<dbReference type="PATRIC" id="fig|907348.3.peg.2767"/>
<protein>
    <submittedName>
        <fullName evidence="1">Uncharacterized protein</fullName>
    </submittedName>
</protein>
<evidence type="ECO:0000313" key="2">
    <source>
        <dbReference type="Proteomes" id="UP000003571"/>
    </source>
</evidence>
<dbReference type="AlphaFoldDB" id="H7EP76"/>
<dbReference type="eggNOG" id="ENOG5031E2W">
    <property type="taxonomic scope" value="Bacteria"/>
</dbReference>
<sequence>MTANTKGGLLQRATKLIAETTPKFSEWTAKNGFRHAGILTPYKTGTGAEFYVMTESTGFNSKTIASSISFRDFWNGKLSKAFEWQCFSKDFNELSPFLPLFDDQTSMDMASLYFLPFNDKETPMIFVLAEFSDEEQTVLPQSSACASMLKKIVEYKRDEQRELAEIDESIEKGLEISSAHFFILSLKNSVEKLMQNVEIERKLSKIDMVDRIELKARITAAVTSSAYATIAPLFKSPNCIHVDETPTSGDMKIVLFAKDELDEKLLSFHIVSMLQPLLGEHATKHTLLLSAGICPIKKGAVAFLQNG</sequence>
<evidence type="ECO:0000313" key="1">
    <source>
        <dbReference type="EMBL" id="EIC00709.1"/>
    </source>
</evidence>
<dbReference type="OrthoDB" id="359921at2"/>
<comment type="caution">
    <text evidence="1">The sequence shown here is derived from an EMBL/GenBank/DDBJ whole genome shotgun (WGS) entry which is preliminary data.</text>
</comment>
<dbReference type="STRING" id="907348.TresaDRAFT_0182"/>
<dbReference type="RefSeq" id="WP_002706386.1">
    <property type="nucleotide sequence ID" value="NZ_AGRW01000054.1"/>
</dbReference>
<organism evidence="1 2">
    <name type="scientific">Treponema saccharophilum DSM 2985</name>
    <dbReference type="NCBI Taxonomy" id="907348"/>
    <lineage>
        <taxon>Bacteria</taxon>
        <taxon>Pseudomonadati</taxon>
        <taxon>Spirochaetota</taxon>
        <taxon>Spirochaetia</taxon>
        <taxon>Spirochaetales</taxon>
        <taxon>Treponemataceae</taxon>
        <taxon>Treponema</taxon>
    </lineage>
</organism>
<reference evidence="1 2" key="1">
    <citation type="submission" date="2011-09" db="EMBL/GenBank/DDBJ databases">
        <title>The draft genome of Treponema saccharophilum DSM 2985.</title>
        <authorList>
            <consortium name="US DOE Joint Genome Institute (JGI-PGF)"/>
            <person name="Lucas S."/>
            <person name="Copeland A."/>
            <person name="Lapidus A."/>
            <person name="Glavina del Rio T."/>
            <person name="Dalin E."/>
            <person name="Tice H."/>
            <person name="Bruce D."/>
            <person name="Goodwin L."/>
            <person name="Pitluck S."/>
            <person name="Peters L."/>
            <person name="Kyrpides N."/>
            <person name="Mavromatis K."/>
            <person name="Ivanova N."/>
            <person name="Markowitz V."/>
            <person name="Cheng J.-F."/>
            <person name="Hugenholtz P."/>
            <person name="Woyke T."/>
            <person name="Wu D."/>
            <person name="Gronow S."/>
            <person name="Wellnitz S."/>
            <person name="Brambilla E."/>
            <person name="Klenk H.-P."/>
            <person name="Eisen J.A."/>
        </authorList>
    </citation>
    <scope>NUCLEOTIDE SEQUENCE [LARGE SCALE GENOMIC DNA]</scope>
    <source>
        <strain evidence="1 2">DSM 2985</strain>
    </source>
</reference>